<evidence type="ECO:0000313" key="1">
    <source>
        <dbReference type="EMBL" id="PIK35154.1"/>
    </source>
</evidence>
<feature type="non-terminal residue" evidence="1">
    <location>
        <position position="134"/>
    </location>
</feature>
<dbReference type="AlphaFoldDB" id="A0A2G8JHB4"/>
<evidence type="ECO:0000313" key="2">
    <source>
        <dbReference type="Proteomes" id="UP000230750"/>
    </source>
</evidence>
<organism evidence="1 2">
    <name type="scientific">Stichopus japonicus</name>
    <name type="common">Sea cucumber</name>
    <dbReference type="NCBI Taxonomy" id="307972"/>
    <lineage>
        <taxon>Eukaryota</taxon>
        <taxon>Metazoa</taxon>
        <taxon>Echinodermata</taxon>
        <taxon>Eleutherozoa</taxon>
        <taxon>Echinozoa</taxon>
        <taxon>Holothuroidea</taxon>
        <taxon>Aspidochirotacea</taxon>
        <taxon>Aspidochirotida</taxon>
        <taxon>Stichopodidae</taxon>
        <taxon>Apostichopus</taxon>
    </lineage>
</organism>
<comment type="caution">
    <text evidence="1">The sequence shown here is derived from an EMBL/GenBank/DDBJ whole genome shotgun (WGS) entry which is preliminary data.</text>
</comment>
<feature type="non-terminal residue" evidence="1">
    <location>
        <position position="1"/>
    </location>
</feature>
<dbReference type="EMBL" id="MRZV01001971">
    <property type="protein sequence ID" value="PIK35154.1"/>
    <property type="molecule type" value="Genomic_DNA"/>
</dbReference>
<gene>
    <name evidence="1" type="ORF">BSL78_28021</name>
</gene>
<sequence length="134" mass="15299">FDNIDTLRQLCSDIVRIRKRDGILKQTSTIMFIHIASSHEIPISCLDLEESFSKIEASNVILRSRLRLSCPASVKKVVIDTERGREMTETEVVDILMFVQQSHMLEELEFEGCLLPLTFSSESNPANMQSRVIK</sequence>
<proteinExistence type="predicted"/>
<dbReference type="Proteomes" id="UP000230750">
    <property type="component" value="Unassembled WGS sequence"/>
</dbReference>
<name>A0A2G8JHB4_STIJA</name>
<accession>A0A2G8JHB4</accession>
<reference evidence="1 2" key="1">
    <citation type="journal article" date="2017" name="PLoS Biol.">
        <title>The sea cucumber genome provides insights into morphological evolution and visceral regeneration.</title>
        <authorList>
            <person name="Zhang X."/>
            <person name="Sun L."/>
            <person name="Yuan J."/>
            <person name="Sun Y."/>
            <person name="Gao Y."/>
            <person name="Zhang L."/>
            <person name="Li S."/>
            <person name="Dai H."/>
            <person name="Hamel J.F."/>
            <person name="Liu C."/>
            <person name="Yu Y."/>
            <person name="Liu S."/>
            <person name="Lin W."/>
            <person name="Guo K."/>
            <person name="Jin S."/>
            <person name="Xu P."/>
            <person name="Storey K.B."/>
            <person name="Huan P."/>
            <person name="Zhang T."/>
            <person name="Zhou Y."/>
            <person name="Zhang J."/>
            <person name="Lin C."/>
            <person name="Li X."/>
            <person name="Xing L."/>
            <person name="Huo D."/>
            <person name="Sun M."/>
            <person name="Wang L."/>
            <person name="Mercier A."/>
            <person name="Li F."/>
            <person name="Yang H."/>
            <person name="Xiang J."/>
        </authorList>
    </citation>
    <scope>NUCLEOTIDE SEQUENCE [LARGE SCALE GENOMIC DNA]</scope>
    <source>
        <strain evidence="1">Shaxun</strain>
        <tissue evidence="1">Muscle</tissue>
    </source>
</reference>
<protein>
    <submittedName>
        <fullName evidence="1">Uncharacterized protein</fullName>
    </submittedName>
</protein>
<keyword evidence="2" id="KW-1185">Reference proteome</keyword>